<dbReference type="AlphaFoldDB" id="A0A9Q1IDS3"/>
<gene>
    <name evidence="2" type="ORF">SKAU_G00392530</name>
</gene>
<evidence type="ECO:0000256" key="1">
    <source>
        <dbReference type="SAM" id="MobiDB-lite"/>
    </source>
</evidence>
<reference evidence="2" key="1">
    <citation type="journal article" date="2023" name="Science">
        <title>Genome structures resolve the early diversification of teleost fishes.</title>
        <authorList>
            <person name="Parey E."/>
            <person name="Louis A."/>
            <person name="Montfort J."/>
            <person name="Bouchez O."/>
            <person name="Roques C."/>
            <person name="Iampietro C."/>
            <person name="Lluch J."/>
            <person name="Castinel A."/>
            <person name="Donnadieu C."/>
            <person name="Desvignes T."/>
            <person name="Floi Bucao C."/>
            <person name="Jouanno E."/>
            <person name="Wen M."/>
            <person name="Mejri S."/>
            <person name="Dirks R."/>
            <person name="Jansen H."/>
            <person name="Henkel C."/>
            <person name="Chen W.J."/>
            <person name="Zahm M."/>
            <person name="Cabau C."/>
            <person name="Klopp C."/>
            <person name="Thompson A.W."/>
            <person name="Robinson-Rechavi M."/>
            <person name="Braasch I."/>
            <person name="Lecointre G."/>
            <person name="Bobe J."/>
            <person name="Postlethwait J.H."/>
            <person name="Berthelot C."/>
            <person name="Roest Crollius H."/>
            <person name="Guiguen Y."/>
        </authorList>
    </citation>
    <scope>NUCLEOTIDE SEQUENCE</scope>
    <source>
        <strain evidence="2">WJC10195</strain>
    </source>
</reference>
<feature type="region of interest" description="Disordered" evidence="1">
    <location>
        <begin position="23"/>
        <end position="102"/>
    </location>
</feature>
<accession>A0A9Q1IDS3</accession>
<evidence type="ECO:0000313" key="2">
    <source>
        <dbReference type="EMBL" id="KAJ8335911.1"/>
    </source>
</evidence>
<proteinExistence type="predicted"/>
<protein>
    <submittedName>
        <fullName evidence="2">Uncharacterized protein</fullName>
    </submittedName>
</protein>
<dbReference type="EMBL" id="JAINUF010000020">
    <property type="protein sequence ID" value="KAJ8335911.1"/>
    <property type="molecule type" value="Genomic_DNA"/>
</dbReference>
<comment type="caution">
    <text evidence="2">The sequence shown here is derived from an EMBL/GenBank/DDBJ whole genome shotgun (WGS) entry which is preliminary data.</text>
</comment>
<sequence>MLITFRGFSKTVRGEPRFEAPFWAGKPWRGSSAPTAPSGLSEFTQGLETDSLLKSPESPAPPRRRYAPQWDSPNKSHLFPAIGCTRRPPTFSKNPRVETSAVARDLRHHLSSRSASTPREQTLIRSALQISKVVLKHGRKVLIALA</sequence>
<organism evidence="2 3">
    <name type="scientific">Synaphobranchus kaupii</name>
    <name type="common">Kaup's arrowtooth eel</name>
    <dbReference type="NCBI Taxonomy" id="118154"/>
    <lineage>
        <taxon>Eukaryota</taxon>
        <taxon>Metazoa</taxon>
        <taxon>Chordata</taxon>
        <taxon>Craniata</taxon>
        <taxon>Vertebrata</taxon>
        <taxon>Euteleostomi</taxon>
        <taxon>Actinopterygii</taxon>
        <taxon>Neopterygii</taxon>
        <taxon>Teleostei</taxon>
        <taxon>Anguilliformes</taxon>
        <taxon>Synaphobranchidae</taxon>
        <taxon>Synaphobranchus</taxon>
    </lineage>
</organism>
<evidence type="ECO:0000313" key="3">
    <source>
        <dbReference type="Proteomes" id="UP001152622"/>
    </source>
</evidence>
<dbReference type="Proteomes" id="UP001152622">
    <property type="component" value="Chromosome 20"/>
</dbReference>
<name>A0A9Q1IDS3_SYNKA</name>
<keyword evidence="3" id="KW-1185">Reference proteome</keyword>